<feature type="non-terminal residue" evidence="2">
    <location>
        <position position="1"/>
    </location>
</feature>
<feature type="compositionally biased region" description="Polar residues" evidence="1">
    <location>
        <begin position="102"/>
        <end position="121"/>
    </location>
</feature>
<accession>A0A8J2L8J0</accession>
<sequence>SESESSTGRLRESPDEVQVLLSEEKKIRILLEHEDTKVSPQNVTSIATSNHVSVISTIQPEVNIIHVNPLKSESVPVNNPLLIESLPVKAASTSGPNSLVTIQTSSQSLSKDSCGNTGDSESSTDHSYLPGTTTIEIKDVPSDTTGTSDGEGARIVEGQASPQENLDDTGVHLIEPESLLESPNVGSEEESDV</sequence>
<evidence type="ECO:0000256" key="1">
    <source>
        <dbReference type="SAM" id="MobiDB-lite"/>
    </source>
</evidence>
<keyword evidence="3" id="KW-1185">Reference proteome</keyword>
<gene>
    <name evidence="2" type="ORF">AFUS01_LOCUS38049</name>
</gene>
<dbReference type="Proteomes" id="UP000708208">
    <property type="component" value="Unassembled WGS sequence"/>
</dbReference>
<evidence type="ECO:0000313" key="3">
    <source>
        <dbReference type="Proteomes" id="UP000708208"/>
    </source>
</evidence>
<dbReference type="AlphaFoldDB" id="A0A8J2L8J0"/>
<feature type="non-terminal residue" evidence="2">
    <location>
        <position position="193"/>
    </location>
</feature>
<organism evidence="2 3">
    <name type="scientific">Allacma fusca</name>
    <dbReference type="NCBI Taxonomy" id="39272"/>
    <lineage>
        <taxon>Eukaryota</taxon>
        <taxon>Metazoa</taxon>
        <taxon>Ecdysozoa</taxon>
        <taxon>Arthropoda</taxon>
        <taxon>Hexapoda</taxon>
        <taxon>Collembola</taxon>
        <taxon>Symphypleona</taxon>
        <taxon>Sminthuridae</taxon>
        <taxon>Allacma</taxon>
    </lineage>
</organism>
<feature type="region of interest" description="Disordered" evidence="1">
    <location>
        <begin position="102"/>
        <end position="193"/>
    </location>
</feature>
<comment type="caution">
    <text evidence="2">The sequence shown here is derived from an EMBL/GenBank/DDBJ whole genome shotgun (WGS) entry which is preliminary data.</text>
</comment>
<protein>
    <submittedName>
        <fullName evidence="2">Uncharacterized protein</fullName>
    </submittedName>
</protein>
<proteinExistence type="predicted"/>
<dbReference type="EMBL" id="CAJVCH010546161">
    <property type="protein sequence ID" value="CAG7828098.1"/>
    <property type="molecule type" value="Genomic_DNA"/>
</dbReference>
<name>A0A8J2L8J0_9HEXA</name>
<reference evidence="2" key="1">
    <citation type="submission" date="2021-06" db="EMBL/GenBank/DDBJ databases">
        <authorList>
            <person name="Hodson N. C."/>
            <person name="Mongue J. A."/>
            <person name="Jaron S. K."/>
        </authorList>
    </citation>
    <scope>NUCLEOTIDE SEQUENCE</scope>
</reference>
<evidence type="ECO:0000313" key="2">
    <source>
        <dbReference type="EMBL" id="CAG7828098.1"/>
    </source>
</evidence>